<comment type="caution">
    <text evidence="2">The sequence shown here is derived from an EMBL/GenBank/DDBJ whole genome shotgun (WGS) entry which is preliminary data.</text>
</comment>
<gene>
    <name evidence="2" type="ORF">QBC46DRAFT_452644</name>
</gene>
<dbReference type="Proteomes" id="UP001303473">
    <property type="component" value="Unassembled WGS sequence"/>
</dbReference>
<evidence type="ECO:0000313" key="2">
    <source>
        <dbReference type="EMBL" id="KAK3936543.1"/>
    </source>
</evidence>
<organism evidence="2 3">
    <name type="scientific">Diplogelasinospora grovesii</name>
    <dbReference type="NCBI Taxonomy" id="303347"/>
    <lineage>
        <taxon>Eukaryota</taxon>
        <taxon>Fungi</taxon>
        <taxon>Dikarya</taxon>
        <taxon>Ascomycota</taxon>
        <taxon>Pezizomycotina</taxon>
        <taxon>Sordariomycetes</taxon>
        <taxon>Sordariomycetidae</taxon>
        <taxon>Sordariales</taxon>
        <taxon>Diplogelasinosporaceae</taxon>
        <taxon>Diplogelasinospora</taxon>
    </lineage>
</organism>
<protein>
    <submittedName>
        <fullName evidence="2">Uncharacterized protein</fullName>
    </submittedName>
</protein>
<accession>A0AAN6S1I0</accession>
<keyword evidence="3" id="KW-1185">Reference proteome</keyword>
<dbReference type="EMBL" id="MU853880">
    <property type="protein sequence ID" value="KAK3936543.1"/>
    <property type="molecule type" value="Genomic_DNA"/>
</dbReference>
<evidence type="ECO:0000256" key="1">
    <source>
        <dbReference type="SAM" id="MobiDB-lite"/>
    </source>
</evidence>
<evidence type="ECO:0000313" key="3">
    <source>
        <dbReference type="Proteomes" id="UP001303473"/>
    </source>
</evidence>
<feature type="region of interest" description="Disordered" evidence="1">
    <location>
        <begin position="139"/>
        <end position="199"/>
    </location>
</feature>
<feature type="compositionally biased region" description="Polar residues" evidence="1">
    <location>
        <begin position="139"/>
        <end position="168"/>
    </location>
</feature>
<proteinExistence type="predicted"/>
<dbReference type="AlphaFoldDB" id="A0AAN6S1I0"/>
<sequence>MDREEAARHEEYRVRMKKDIRTPWIGDPRTQAQMDARFRAWDAVGLNRERQNELPRSYGFPERSASTDGHAESGGELVSQWKEWDEQSREPPAPIPEPSWPVTGEEMEERYRAWDASGITKERQAELVRMFRFYIRPSSTDENGVVSKSQASPPSTSEGYFSQTSQRSNHQECATETKQYSQRYAIPTRSSGDIAPRSN</sequence>
<reference evidence="3" key="1">
    <citation type="journal article" date="2023" name="Mol. Phylogenet. Evol.">
        <title>Genome-scale phylogeny and comparative genomics of the fungal order Sordariales.</title>
        <authorList>
            <person name="Hensen N."/>
            <person name="Bonometti L."/>
            <person name="Westerberg I."/>
            <person name="Brannstrom I.O."/>
            <person name="Guillou S."/>
            <person name="Cros-Aarteil S."/>
            <person name="Calhoun S."/>
            <person name="Haridas S."/>
            <person name="Kuo A."/>
            <person name="Mondo S."/>
            <person name="Pangilinan J."/>
            <person name="Riley R."/>
            <person name="LaButti K."/>
            <person name="Andreopoulos B."/>
            <person name="Lipzen A."/>
            <person name="Chen C."/>
            <person name="Yan M."/>
            <person name="Daum C."/>
            <person name="Ng V."/>
            <person name="Clum A."/>
            <person name="Steindorff A."/>
            <person name="Ohm R.A."/>
            <person name="Martin F."/>
            <person name="Silar P."/>
            <person name="Natvig D.O."/>
            <person name="Lalanne C."/>
            <person name="Gautier V."/>
            <person name="Ament-Velasquez S.L."/>
            <person name="Kruys A."/>
            <person name="Hutchinson M.I."/>
            <person name="Powell A.J."/>
            <person name="Barry K."/>
            <person name="Miller A.N."/>
            <person name="Grigoriev I.V."/>
            <person name="Debuchy R."/>
            <person name="Gladieux P."/>
            <person name="Hiltunen Thoren M."/>
            <person name="Johannesson H."/>
        </authorList>
    </citation>
    <scope>NUCLEOTIDE SEQUENCE [LARGE SCALE GENOMIC DNA]</scope>
    <source>
        <strain evidence="3">CBS 340.73</strain>
    </source>
</reference>
<feature type="region of interest" description="Disordered" evidence="1">
    <location>
        <begin position="50"/>
        <end position="104"/>
    </location>
</feature>
<name>A0AAN6S1I0_9PEZI</name>